<organism evidence="2 3">
    <name type="scientific">Methylobrevis pamukkalensis</name>
    <dbReference type="NCBI Taxonomy" id="1439726"/>
    <lineage>
        <taxon>Bacteria</taxon>
        <taxon>Pseudomonadati</taxon>
        <taxon>Pseudomonadota</taxon>
        <taxon>Alphaproteobacteria</taxon>
        <taxon>Hyphomicrobiales</taxon>
        <taxon>Pleomorphomonadaceae</taxon>
        <taxon>Methylobrevis</taxon>
    </lineage>
</organism>
<dbReference type="EMBL" id="MCRJ01000036">
    <property type="protein sequence ID" value="ODN70868.1"/>
    <property type="molecule type" value="Genomic_DNA"/>
</dbReference>
<reference evidence="2 3" key="1">
    <citation type="submission" date="2016-07" db="EMBL/GenBank/DDBJ databases">
        <title>Draft Genome Sequence of Methylobrevis pamukkalensis PK2.</title>
        <authorList>
            <person name="Vasilenko O.V."/>
            <person name="Doronina N.V."/>
            <person name="Shmareva M.N."/>
            <person name="Tarlachkov S.V."/>
            <person name="Mustakhimov I."/>
            <person name="Trotsenko Y.A."/>
        </authorList>
    </citation>
    <scope>NUCLEOTIDE SEQUENCE [LARGE SCALE GENOMIC DNA]</scope>
    <source>
        <strain evidence="2 3">PK2</strain>
    </source>
</reference>
<comment type="caution">
    <text evidence="2">The sequence shown here is derived from an EMBL/GenBank/DDBJ whole genome shotgun (WGS) entry which is preliminary data.</text>
</comment>
<evidence type="ECO:0000256" key="1">
    <source>
        <dbReference type="SAM" id="SignalP"/>
    </source>
</evidence>
<proteinExistence type="predicted"/>
<feature type="signal peptide" evidence="1">
    <location>
        <begin position="1"/>
        <end position="23"/>
    </location>
</feature>
<keyword evidence="3" id="KW-1185">Reference proteome</keyword>
<dbReference type="Proteomes" id="UP000094622">
    <property type="component" value="Unassembled WGS sequence"/>
</dbReference>
<evidence type="ECO:0000313" key="3">
    <source>
        <dbReference type="Proteomes" id="UP000094622"/>
    </source>
</evidence>
<name>A0A1E3H3G8_9HYPH</name>
<dbReference type="RefSeq" id="WP_169833537.1">
    <property type="nucleotide sequence ID" value="NZ_MCRJ01000036.1"/>
</dbReference>
<keyword evidence="1" id="KW-0732">Signal</keyword>
<evidence type="ECO:0000313" key="2">
    <source>
        <dbReference type="EMBL" id="ODN70868.1"/>
    </source>
</evidence>
<feature type="chain" id="PRO_5009128880" evidence="1">
    <location>
        <begin position="24"/>
        <end position="50"/>
    </location>
</feature>
<gene>
    <name evidence="2" type="ORF">A6302_01785</name>
</gene>
<protein>
    <submittedName>
        <fullName evidence="2">Uncharacterized protein</fullName>
    </submittedName>
</protein>
<accession>A0A1E3H3G8</accession>
<dbReference type="AlphaFoldDB" id="A0A1E3H3G8"/>
<sequence length="50" mass="5350">MTAFDARLVATAPLYPCAVYAMAAPTCMAWVKGSEAGRREVGDAPHSHRD</sequence>